<protein>
    <recommendedName>
        <fullName evidence="4">6-bladed beta-propeller</fullName>
    </recommendedName>
</protein>
<name>A0AAJ5WX30_9BACT</name>
<evidence type="ECO:0000256" key="1">
    <source>
        <dbReference type="SAM" id="SignalP"/>
    </source>
</evidence>
<dbReference type="SUPFAM" id="SSF63829">
    <property type="entry name" value="Calcium-dependent phosphotriesterase"/>
    <property type="match status" value="1"/>
</dbReference>
<accession>A0AAJ5WX30</accession>
<evidence type="ECO:0000313" key="2">
    <source>
        <dbReference type="EMBL" id="WEK37187.1"/>
    </source>
</evidence>
<dbReference type="InterPro" id="IPR015943">
    <property type="entry name" value="WD40/YVTN_repeat-like_dom_sf"/>
</dbReference>
<dbReference type="Proteomes" id="UP001220610">
    <property type="component" value="Chromosome"/>
</dbReference>
<proteinExistence type="predicted"/>
<feature type="signal peptide" evidence="1">
    <location>
        <begin position="1"/>
        <end position="21"/>
    </location>
</feature>
<dbReference type="Gene3D" id="2.130.10.10">
    <property type="entry name" value="YVTN repeat-like/Quinoprotein amine dehydrogenase"/>
    <property type="match status" value="1"/>
</dbReference>
<dbReference type="AlphaFoldDB" id="A0AAJ5WX30"/>
<organism evidence="2 3">
    <name type="scientific">Candidatus Pseudobacter hemicellulosilyticus</name>
    <dbReference type="NCBI Taxonomy" id="3121375"/>
    <lineage>
        <taxon>Bacteria</taxon>
        <taxon>Pseudomonadati</taxon>
        <taxon>Bacteroidota</taxon>
        <taxon>Chitinophagia</taxon>
        <taxon>Chitinophagales</taxon>
        <taxon>Chitinophagaceae</taxon>
        <taxon>Pseudobacter</taxon>
    </lineage>
</organism>
<evidence type="ECO:0008006" key="4">
    <source>
        <dbReference type="Google" id="ProtNLM"/>
    </source>
</evidence>
<dbReference type="EMBL" id="CP119311">
    <property type="protein sequence ID" value="WEK37187.1"/>
    <property type="molecule type" value="Genomic_DNA"/>
</dbReference>
<evidence type="ECO:0000313" key="3">
    <source>
        <dbReference type="Proteomes" id="UP001220610"/>
    </source>
</evidence>
<reference evidence="2" key="1">
    <citation type="submission" date="2023-03" db="EMBL/GenBank/DDBJ databases">
        <title>Andean soil-derived lignocellulolytic bacterial consortium as a source of novel taxa and putative plastic-active enzymes.</title>
        <authorList>
            <person name="Diaz-Garcia L."/>
            <person name="Chuvochina M."/>
            <person name="Feuerriegel G."/>
            <person name="Bunk B."/>
            <person name="Sproer C."/>
            <person name="Streit W.R."/>
            <person name="Rodriguez L.M."/>
            <person name="Overmann J."/>
            <person name="Jimenez D.J."/>
        </authorList>
    </citation>
    <scope>NUCLEOTIDE SEQUENCE</scope>
    <source>
        <strain evidence="2">MAG 7</strain>
    </source>
</reference>
<sequence length="343" mass="39177">MKTLLTIIPVLFISWSCTTPAAEDYIDFINIGDHVWAITVDSSVVKFDLKGKQGIKKVFDDSIKVTVIAKDRNDNIVVVDAMNRIGKYEAGKWRFANTGQSNITAIFYTSSNKEYLVTDSGIINTESNKTYFPDSALIAQMGRYYGMMEYTSALLDNRDNIWLGYNYGEWGGNIFIFNTAENRFIHPSTRNMNLEEYPIFSLAQGPDGIYFSGGLSHMKITMGYIAKFRDSTAFVVFHNQYHEENKKRKVHYVGPIAYNKWDSYLYFYSQYGFFKAKVDSELWNEAYWTSLANPDLPFTYGQSMAVGYGMNIKKIVATGPDAVLFLTENRLIGYLVGKEVKLY</sequence>
<feature type="chain" id="PRO_5042620219" description="6-bladed beta-propeller" evidence="1">
    <location>
        <begin position="22"/>
        <end position="343"/>
    </location>
</feature>
<gene>
    <name evidence="2" type="ORF">P0Y53_06715</name>
</gene>
<keyword evidence="1" id="KW-0732">Signal</keyword>